<evidence type="ECO:0000256" key="4">
    <source>
        <dbReference type="SAM" id="MobiDB-lite"/>
    </source>
</evidence>
<sequence length="163" mass="18746">MTLPTPSSSTAVLSNGLPQPPSFIENKNTHALKQRPERIPPRPRNEFILFRCQFVRQHCVPPSVEKDNRNISRIAGFVWRGMNDSQKLPWKVLAEEEKIEHARLYPDYKFQPKKRSRDARQSVRRGIVDEHPNRCAGQADYHQRPPLIPRFPTGHGSLPLGSP</sequence>
<dbReference type="InterPro" id="IPR050140">
    <property type="entry name" value="SRY-related_HMG-box_TF-like"/>
</dbReference>
<evidence type="ECO:0000259" key="5">
    <source>
        <dbReference type="PROSITE" id="PS50118"/>
    </source>
</evidence>
<evidence type="ECO:0000256" key="1">
    <source>
        <dbReference type="ARBA" id="ARBA00023125"/>
    </source>
</evidence>
<dbReference type="PROSITE" id="PS50118">
    <property type="entry name" value="HMG_BOX_2"/>
    <property type="match status" value="1"/>
</dbReference>
<dbReference type="InterPro" id="IPR036910">
    <property type="entry name" value="HMG_box_dom_sf"/>
</dbReference>
<reference evidence="6" key="1">
    <citation type="submission" date="2023-06" db="EMBL/GenBank/DDBJ databases">
        <authorList>
            <consortium name="Lawrence Berkeley National Laboratory"/>
            <person name="Ahrendt S."/>
            <person name="Sahu N."/>
            <person name="Indic B."/>
            <person name="Wong-Bajracharya J."/>
            <person name="Merenyi Z."/>
            <person name="Ke H.-M."/>
            <person name="Monk M."/>
            <person name="Kocsube S."/>
            <person name="Drula E."/>
            <person name="Lipzen A."/>
            <person name="Balint B."/>
            <person name="Henrissat B."/>
            <person name="Andreopoulos B."/>
            <person name="Martin F.M."/>
            <person name="Harder C.B."/>
            <person name="Rigling D."/>
            <person name="Ford K.L."/>
            <person name="Foster G.D."/>
            <person name="Pangilinan J."/>
            <person name="Papanicolaou A."/>
            <person name="Barry K."/>
            <person name="LaButti K."/>
            <person name="Viragh M."/>
            <person name="Koriabine M."/>
            <person name="Yan M."/>
            <person name="Riley R."/>
            <person name="Champramary S."/>
            <person name="Plett K.L."/>
            <person name="Tsai I.J."/>
            <person name="Slot J."/>
            <person name="Sipos G."/>
            <person name="Plett J."/>
            <person name="Nagy L.G."/>
            <person name="Grigoriev I.V."/>
        </authorList>
    </citation>
    <scope>NUCLEOTIDE SEQUENCE</scope>
    <source>
        <strain evidence="6">ICMP 16352</strain>
    </source>
</reference>
<dbReference type="EMBL" id="JAUEPR010000059">
    <property type="protein sequence ID" value="KAK0470776.1"/>
    <property type="molecule type" value="Genomic_DNA"/>
</dbReference>
<evidence type="ECO:0000256" key="3">
    <source>
        <dbReference type="PROSITE-ProRule" id="PRU00267"/>
    </source>
</evidence>
<dbReference type="GO" id="GO:0000978">
    <property type="term" value="F:RNA polymerase II cis-regulatory region sequence-specific DNA binding"/>
    <property type="evidence" value="ECO:0007669"/>
    <property type="project" value="TreeGrafter"/>
</dbReference>
<proteinExistence type="predicted"/>
<dbReference type="Pfam" id="PF00505">
    <property type="entry name" value="HMG_box"/>
    <property type="match status" value="1"/>
</dbReference>
<dbReference type="AlphaFoldDB" id="A0AA39NS24"/>
<dbReference type="SUPFAM" id="SSF47095">
    <property type="entry name" value="HMG-box"/>
    <property type="match status" value="1"/>
</dbReference>
<gene>
    <name evidence="6" type="ORF">IW261DRAFT_1515589</name>
</gene>
<dbReference type="GO" id="GO:0005634">
    <property type="term" value="C:nucleus"/>
    <property type="evidence" value="ECO:0007669"/>
    <property type="project" value="UniProtKB-UniRule"/>
</dbReference>
<feature type="DNA-binding region" description="HMG box" evidence="3">
    <location>
        <begin position="40"/>
        <end position="109"/>
    </location>
</feature>
<dbReference type="PANTHER" id="PTHR10270:SF161">
    <property type="entry name" value="SEX-DETERMINING REGION Y PROTEIN"/>
    <property type="match status" value="1"/>
</dbReference>
<dbReference type="PANTHER" id="PTHR10270">
    <property type="entry name" value="SOX TRANSCRIPTION FACTOR"/>
    <property type="match status" value="1"/>
</dbReference>
<comment type="caution">
    <text evidence="6">The sequence shown here is derived from an EMBL/GenBank/DDBJ whole genome shotgun (WGS) entry which is preliminary data.</text>
</comment>
<feature type="region of interest" description="Disordered" evidence="4">
    <location>
        <begin position="112"/>
        <end position="163"/>
    </location>
</feature>
<feature type="domain" description="HMG box" evidence="5">
    <location>
        <begin position="40"/>
        <end position="109"/>
    </location>
</feature>
<name>A0AA39NS24_9AGAR</name>
<keyword evidence="1 3" id="KW-0238">DNA-binding</keyword>
<organism evidence="6 7">
    <name type="scientific">Armillaria novae-zelandiae</name>
    <dbReference type="NCBI Taxonomy" id="153914"/>
    <lineage>
        <taxon>Eukaryota</taxon>
        <taxon>Fungi</taxon>
        <taxon>Dikarya</taxon>
        <taxon>Basidiomycota</taxon>
        <taxon>Agaricomycotina</taxon>
        <taxon>Agaricomycetes</taxon>
        <taxon>Agaricomycetidae</taxon>
        <taxon>Agaricales</taxon>
        <taxon>Marasmiineae</taxon>
        <taxon>Physalacriaceae</taxon>
        <taxon>Armillaria</taxon>
    </lineage>
</organism>
<dbReference type="SMART" id="SM00398">
    <property type="entry name" value="HMG"/>
    <property type="match status" value="1"/>
</dbReference>
<feature type="compositionally biased region" description="Polar residues" evidence="4">
    <location>
        <begin position="1"/>
        <end position="17"/>
    </location>
</feature>
<dbReference type="Proteomes" id="UP001175227">
    <property type="component" value="Unassembled WGS sequence"/>
</dbReference>
<evidence type="ECO:0000313" key="7">
    <source>
        <dbReference type="Proteomes" id="UP001175227"/>
    </source>
</evidence>
<dbReference type="CDD" id="cd01389">
    <property type="entry name" value="HMG-box_ROX1-like"/>
    <property type="match status" value="1"/>
</dbReference>
<dbReference type="Gene3D" id="1.10.30.10">
    <property type="entry name" value="High mobility group box domain"/>
    <property type="match status" value="1"/>
</dbReference>
<keyword evidence="2" id="KW-0804">Transcription</keyword>
<dbReference type="GO" id="GO:0030154">
    <property type="term" value="P:cell differentiation"/>
    <property type="evidence" value="ECO:0007669"/>
    <property type="project" value="TreeGrafter"/>
</dbReference>
<feature type="region of interest" description="Disordered" evidence="4">
    <location>
        <begin position="1"/>
        <end position="20"/>
    </location>
</feature>
<accession>A0AA39NS24</accession>
<dbReference type="GO" id="GO:0001228">
    <property type="term" value="F:DNA-binding transcription activator activity, RNA polymerase II-specific"/>
    <property type="evidence" value="ECO:0007669"/>
    <property type="project" value="TreeGrafter"/>
</dbReference>
<feature type="compositionally biased region" description="Basic and acidic residues" evidence="4">
    <location>
        <begin position="118"/>
        <end position="133"/>
    </location>
</feature>
<evidence type="ECO:0000313" key="6">
    <source>
        <dbReference type="EMBL" id="KAK0470776.1"/>
    </source>
</evidence>
<evidence type="ECO:0000256" key="2">
    <source>
        <dbReference type="ARBA" id="ARBA00023163"/>
    </source>
</evidence>
<keyword evidence="3" id="KW-0539">Nucleus</keyword>
<protein>
    <recommendedName>
        <fullName evidence="5">HMG box domain-containing protein</fullName>
    </recommendedName>
</protein>
<keyword evidence="7" id="KW-1185">Reference proteome</keyword>
<dbReference type="InterPro" id="IPR009071">
    <property type="entry name" value="HMG_box_dom"/>
</dbReference>